<dbReference type="STRING" id="542762.A0A4S4ETW6"/>
<evidence type="ECO:0000256" key="5">
    <source>
        <dbReference type="ARBA" id="ARBA00023125"/>
    </source>
</evidence>
<accession>A0A4S4ETW6</accession>
<dbReference type="InterPro" id="IPR008336">
    <property type="entry name" value="TopoI_DNA-bd_euk"/>
</dbReference>
<protein>
    <recommendedName>
        <fullName evidence="3">DNA topoisomerase</fullName>
        <ecNumber evidence="3">5.6.2.1</ecNumber>
    </recommendedName>
</protein>
<dbReference type="Gene3D" id="2.170.11.10">
    <property type="entry name" value="DNA Topoisomerase I, domain 2"/>
    <property type="match status" value="1"/>
</dbReference>
<comment type="similarity">
    <text evidence="2">Belongs to the type IB topoisomerase family.</text>
</comment>
<dbReference type="GO" id="GO:0003917">
    <property type="term" value="F:DNA topoisomerase type I (single strand cut, ATP-independent) activity"/>
    <property type="evidence" value="ECO:0007669"/>
    <property type="project" value="UniProtKB-EC"/>
</dbReference>
<dbReference type="InterPro" id="IPR001631">
    <property type="entry name" value="TopoI"/>
</dbReference>
<sequence length="437" mass="49585">MDVRPMMEVVKGAAFDILQAAGGCPASLRPGRWLDLYSDAGSVGIEALSWGCSEVHFVEMDPWVVSDVLRPNLEWTSFLDVSVIHTARVKRFLQQAERFVETLQLMNCFCVGKDGPFDYISVTPPYTEVDYGVLMDQVSKSSVVGEDTFIVVEYLLRTDMLDSCGCLIKAPRLCGNLILTTRYGHLMLRLVHLAFAQFKMGKLKRRIQPRDITINIGKDAPIPECPIPGERWKEIRHDNTVTWLAFWNDPIIPKEFKYVFLVASSSLKGQSDKEKYEKLRMLKDYIQGIRAAYTKDFTSKDITRRQIAVATYLIDKLALKAGNDKDDDEVDTVGCCTLKVENVEPMPPNILKFDFLGKDSIRYQNEVEVELPVFKAIQQFRTGKSGGYDLFDKLDTNKLNAHLKELMPGLTVKVFRTYNASITLDEMVRGKLGFFTP</sequence>
<evidence type="ECO:0000256" key="1">
    <source>
        <dbReference type="ARBA" id="ARBA00000213"/>
    </source>
</evidence>
<evidence type="ECO:0000313" key="9">
    <source>
        <dbReference type="EMBL" id="THG19686.1"/>
    </source>
</evidence>
<dbReference type="InterPro" id="IPR013030">
    <property type="entry name" value="DNA_topo_DNA_db_N_dom2"/>
</dbReference>
<evidence type="ECO:0000256" key="6">
    <source>
        <dbReference type="ARBA" id="ARBA00023235"/>
    </source>
</evidence>
<feature type="domain" description="DNA topoisomerase I eukaryotic-type" evidence="8">
    <location>
        <begin position="199"/>
        <end position="433"/>
    </location>
</feature>
<dbReference type="GO" id="GO:0006265">
    <property type="term" value="P:DNA topological change"/>
    <property type="evidence" value="ECO:0007669"/>
    <property type="project" value="InterPro"/>
</dbReference>
<dbReference type="GO" id="GO:0005694">
    <property type="term" value="C:chromosome"/>
    <property type="evidence" value="ECO:0007669"/>
    <property type="project" value="InterPro"/>
</dbReference>
<dbReference type="FunFam" id="3.90.15.10:FF:000003">
    <property type="entry name" value="DNA topoisomerase I"/>
    <property type="match status" value="1"/>
</dbReference>
<dbReference type="Pfam" id="PF01028">
    <property type="entry name" value="Topoisom_I"/>
    <property type="match status" value="1"/>
</dbReference>
<dbReference type="AlphaFoldDB" id="A0A4S4ETW6"/>
<keyword evidence="6" id="KW-0413">Isomerase</keyword>
<dbReference type="PROSITE" id="PS52038">
    <property type="entry name" value="TOPO_IB_2"/>
    <property type="match status" value="1"/>
</dbReference>
<dbReference type="EMBL" id="SDRB02002327">
    <property type="protein sequence ID" value="THG19686.1"/>
    <property type="molecule type" value="Genomic_DNA"/>
</dbReference>
<evidence type="ECO:0000256" key="7">
    <source>
        <dbReference type="PROSITE-ProRule" id="PRU01382"/>
    </source>
</evidence>
<proteinExistence type="inferred from homology"/>
<dbReference type="PANTHER" id="PTHR10290">
    <property type="entry name" value="DNA TOPOISOMERASE I"/>
    <property type="match status" value="1"/>
</dbReference>
<keyword evidence="10" id="KW-1185">Reference proteome</keyword>
<evidence type="ECO:0000313" key="10">
    <source>
        <dbReference type="Proteomes" id="UP000306102"/>
    </source>
</evidence>
<dbReference type="SMART" id="SM00435">
    <property type="entry name" value="TOPEUc"/>
    <property type="match status" value="1"/>
</dbReference>
<dbReference type="SUPFAM" id="SSF56741">
    <property type="entry name" value="Eukaryotic DNA topoisomerase I, N-terminal DNA-binding fragment"/>
    <property type="match status" value="1"/>
</dbReference>
<dbReference type="GO" id="GO:0005730">
    <property type="term" value="C:nucleolus"/>
    <property type="evidence" value="ECO:0007669"/>
    <property type="project" value="TreeGrafter"/>
</dbReference>
<evidence type="ECO:0000259" key="8">
    <source>
        <dbReference type="SMART" id="SM00435"/>
    </source>
</evidence>
<dbReference type="InterPro" id="IPR051062">
    <property type="entry name" value="Topoisomerase_IB"/>
</dbReference>
<name>A0A4S4ETW6_CAMSN</name>
<dbReference type="SUPFAM" id="SSF53335">
    <property type="entry name" value="S-adenosyl-L-methionine-dependent methyltransferases"/>
    <property type="match status" value="1"/>
</dbReference>
<dbReference type="InterPro" id="IPR013499">
    <property type="entry name" value="TopoI_euk"/>
</dbReference>
<comment type="caution">
    <text evidence="9">The sequence shown here is derived from an EMBL/GenBank/DDBJ whole genome shotgun (WGS) entry which is preliminary data.</text>
</comment>
<dbReference type="InterPro" id="IPR014711">
    <property type="entry name" value="TopoI_cat_a-hlx-sub_euk"/>
</dbReference>
<dbReference type="Gene3D" id="3.90.15.10">
    <property type="entry name" value="Topoisomerase I, Chain A, domain 3"/>
    <property type="match status" value="1"/>
</dbReference>
<evidence type="ECO:0000256" key="2">
    <source>
        <dbReference type="ARBA" id="ARBA00006645"/>
    </source>
</evidence>
<dbReference type="InterPro" id="IPR029063">
    <property type="entry name" value="SAM-dependent_MTases_sf"/>
</dbReference>
<dbReference type="InterPro" id="IPR011010">
    <property type="entry name" value="DNA_brk_join_enz"/>
</dbReference>
<comment type="catalytic activity">
    <reaction evidence="1">
        <text>ATP-independent breakage of single-stranded DNA, followed by passage and rejoining.</text>
        <dbReference type="EC" id="5.6.2.1"/>
    </reaction>
</comment>
<evidence type="ECO:0000256" key="3">
    <source>
        <dbReference type="ARBA" id="ARBA00012891"/>
    </source>
</evidence>
<dbReference type="EC" id="5.6.2.1" evidence="3"/>
<evidence type="ECO:0000256" key="4">
    <source>
        <dbReference type="ARBA" id="ARBA00023029"/>
    </source>
</evidence>
<reference evidence="9 10" key="1">
    <citation type="journal article" date="2018" name="Proc. Natl. Acad. Sci. U.S.A.">
        <title>Draft genome sequence of Camellia sinensis var. sinensis provides insights into the evolution of the tea genome and tea quality.</title>
        <authorList>
            <person name="Wei C."/>
            <person name="Yang H."/>
            <person name="Wang S."/>
            <person name="Zhao J."/>
            <person name="Liu C."/>
            <person name="Gao L."/>
            <person name="Xia E."/>
            <person name="Lu Y."/>
            <person name="Tai Y."/>
            <person name="She G."/>
            <person name="Sun J."/>
            <person name="Cao H."/>
            <person name="Tong W."/>
            <person name="Gao Q."/>
            <person name="Li Y."/>
            <person name="Deng W."/>
            <person name="Jiang X."/>
            <person name="Wang W."/>
            <person name="Chen Q."/>
            <person name="Zhang S."/>
            <person name="Li H."/>
            <person name="Wu J."/>
            <person name="Wang P."/>
            <person name="Li P."/>
            <person name="Shi C."/>
            <person name="Zheng F."/>
            <person name="Jian J."/>
            <person name="Huang B."/>
            <person name="Shan D."/>
            <person name="Shi M."/>
            <person name="Fang C."/>
            <person name="Yue Y."/>
            <person name="Li F."/>
            <person name="Li D."/>
            <person name="Wei S."/>
            <person name="Han B."/>
            <person name="Jiang C."/>
            <person name="Yin Y."/>
            <person name="Xia T."/>
            <person name="Zhang Z."/>
            <person name="Bennetzen J.L."/>
            <person name="Zhao S."/>
            <person name="Wan X."/>
        </authorList>
    </citation>
    <scope>NUCLEOTIDE SEQUENCE [LARGE SCALE GENOMIC DNA]</scope>
    <source>
        <strain evidence="10">cv. Shuchazao</strain>
        <tissue evidence="9">Leaf</tissue>
    </source>
</reference>
<keyword evidence="4" id="KW-0799">Topoisomerase</keyword>
<dbReference type="Pfam" id="PF02919">
    <property type="entry name" value="Topoisom_I_N"/>
    <property type="match status" value="1"/>
</dbReference>
<organism evidence="9 10">
    <name type="scientific">Camellia sinensis var. sinensis</name>
    <name type="common">China tea</name>
    <dbReference type="NCBI Taxonomy" id="542762"/>
    <lineage>
        <taxon>Eukaryota</taxon>
        <taxon>Viridiplantae</taxon>
        <taxon>Streptophyta</taxon>
        <taxon>Embryophyta</taxon>
        <taxon>Tracheophyta</taxon>
        <taxon>Spermatophyta</taxon>
        <taxon>Magnoliopsida</taxon>
        <taxon>eudicotyledons</taxon>
        <taxon>Gunneridae</taxon>
        <taxon>Pentapetalae</taxon>
        <taxon>asterids</taxon>
        <taxon>Ericales</taxon>
        <taxon>Theaceae</taxon>
        <taxon>Camellia</taxon>
    </lineage>
</organism>
<dbReference type="InterPro" id="IPR013500">
    <property type="entry name" value="TopoI_cat_euk"/>
</dbReference>
<gene>
    <name evidence="9" type="ORF">TEA_024966</name>
</gene>
<keyword evidence="5 7" id="KW-0238">DNA-binding</keyword>
<dbReference type="GO" id="GO:0007059">
    <property type="term" value="P:chromosome segregation"/>
    <property type="evidence" value="ECO:0007669"/>
    <property type="project" value="TreeGrafter"/>
</dbReference>
<dbReference type="Pfam" id="PF03602">
    <property type="entry name" value="Cons_hypoth95"/>
    <property type="match status" value="1"/>
</dbReference>
<dbReference type="Gene3D" id="3.40.50.150">
    <property type="entry name" value="Vaccinia Virus protein VP39"/>
    <property type="match status" value="1"/>
</dbReference>
<dbReference type="PANTHER" id="PTHR10290:SF23">
    <property type="entry name" value="DNA TOPOISOMERASE 1 BETA"/>
    <property type="match status" value="1"/>
</dbReference>
<dbReference type="GO" id="GO:0003677">
    <property type="term" value="F:DNA binding"/>
    <property type="evidence" value="ECO:0007669"/>
    <property type="project" value="UniProtKB-UniRule"/>
</dbReference>
<dbReference type="SUPFAM" id="SSF56349">
    <property type="entry name" value="DNA breaking-rejoining enzymes"/>
    <property type="match status" value="1"/>
</dbReference>
<comment type="caution">
    <text evidence="7">Lacks conserved residue(s) required for the propagation of feature annotation.</text>
</comment>
<dbReference type="InterPro" id="IPR036202">
    <property type="entry name" value="TopoI_DNA-bd_euk_N_sf"/>
</dbReference>
<dbReference type="PRINTS" id="PR00416">
    <property type="entry name" value="EUTPISMRASEI"/>
</dbReference>
<dbReference type="GO" id="GO:0006260">
    <property type="term" value="P:DNA replication"/>
    <property type="evidence" value="ECO:0007669"/>
    <property type="project" value="TreeGrafter"/>
</dbReference>
<dbReference type="Proteomes" id="UP000306102">
    <property type="component" value="Unassembled WGS sequence"/>
</dbReference>